<proteinExistence type="predicted"/>
<evidence type="ECO:0000256" key="1">
    <source>
        <dbReference type="SAM" id="Phobius"/>
    </source>
</evidence>
<keyword evidence="1" id="KW-0472">Membrane</keyword>
<dbReference type="RefSeq" id="WP_144913452.1">
    <property type="nucleotide sequence ID" value="NZ_VLLI01000008.1"/>
</dbReference>
<organism evidence="2 3">
    <name type="scientific">Mucilaginibacter frigoritolerans</name>
    <dbReference type="NCBI Taxonomy" id="652788"/>
    <lineage>
        <taxon>Bacteria</taxon>
        <taxon>Pseudomonadati</taxon>
        <taxon>Bacteroidota</taxon>
        <taxon>Sphingobacteriia</taxon>
        <taxon>Sphingobacteriales</taxon>
        <taxon>Sphingobacteriaceae</taxon>
        <taxon>Mucilaginibacter</taxon>
    </lineage>
</organism>
<reference evidence="2 3" key="1">
    <citation type="submission" date="2019-07" db="EMBL/GenBank/DDBJ databases">
        <title>Genomic Encyclopedia of Archaeal and Bacterial Type Strains, Phase II (KMG-II): from individual species to whole genera.</title>
        <authorList>
            <person name="Goeker M."/>
        </authorList>
    </citation>
    <scope>NUCLEOTIDE SEQUENCE [LARGE SCALE GENOMIC DNA]</scope>
    <source>
        <strain evidence="2 3">ATCC BAA-1854</strain>
    </source>
</reference>
<dbReference type="Proteomes" id="UP000317010">
    <property type="component" value="Unassembled WGS sequence"/>
</dbReference>
<feature type="transmembrane region" description="Helical" evidence="1">
    <location>
        <begin position="243"/>
        <end position="264"/>
    </location>
</feature>
<evidence type="ECO:0000313" key="3">
    <source>
        <dbReference type="Proteomes" id="UP000317010"/>
    </source>
</evidence>
<keyword evidence="3" id="KW-1185">Reference proteome</keyword>
<comment type="caution">
    <text evidence="2">The sequence shown here is derived from an EMBL/GenBank/DDBJ whole genome shotgun (WGS) entry which is preliminary data.</text>
</comment>
<evidence type="ECO:0008006" key="4">
    <source>
        <dbReference type="Google" id="ProtNLM"/>
    </source>
</evidence>
<dbReference type="OrthoDB" id="783374at2"/>
<gene>
    <name evidence="2" type="ORF">JN11_02815</name>
</gene>
<evidence type="ECO:0000313" key="2">
    <source>
        <dbReference type="EMBL" id="TWI98627.1"/>
    </source>
</evidence>
<name>A0A562TYK1_9SPHI</name>
<accession>A0A562TYK1</accession>
<protein>
    <recommendedName>
        <fullName evidence="4">Fimbrial assembly protein PilN</fullName>
    </recommendedName>
</protein>
<sequence length="403" mass="45301">MLAKYYRINQAAGVDITIQKDGGLLIHACGISANGNQMDIVQKVPDLNNIEALKKHIPAKTPIALNLNGKGILHRQIERTDDIDASNFTKILPNADFNDFYIQHSISGERSFVSLIRKAEADRWIQQLSNSGFVPLSLSLGPFAVQNIIPQLNIYGNELIFNGHQLQRDDELNWLSYNYDEAALSRFVIKIETTLIAEKLLLPYSVAFQLVLTEQLDEIKADVPALDTALQNKLADNKLKVKGFLFLSGLFVLLLINFLVFSSLNTANAKLTEQVSRSAQSTTDVEQLKQQAGQKEALLTTLGWEGNIDKSVLIDQLASLLPQEITWKEVALNPVDLAASRIQKTIVFYSRKIRITGTSEKIIPVNEWMARIRTRKWVKNVQLDNYTFNSELNTGQFSIVIDY</sequence>
<dbReference type="AlphaFoldDB" id="A0A562TYK1"/>
<dbReference type="EMBL" id="VLLI01000008">
    <property type="protein sequence ID" value="TWI98627.1"/>
    <property type="molecule type" value="Genomic_DNA"/>
</dbReference>
<keyword evidence="1" id="KW-0812">Transmembrane</keyword>
<keyword evidence="1" id="KW-1133">Transmembrane helix</keyword>